<keyword evidence="13" id="KW-1185">Reference proteome</keyword>
<comment type="catalytic activity">
    <reaction evidence="9 10">
        <text>XTP + H2O = XMP + diphosphate + H(+)</text>
        <dbReference type="Rhea" id="RHEA:28610"/>
        <dbReference type="ChEBI" id="CHEBI:15377"/>
        <dbReference type="ChEBI" id="CHEBI:15378"/>
        <dbReference type="ChEBI" id="CHEBI:33019"/>
        <dbReference type="ChEBI" id="CHEBI:57464"/>
        <dbReference type="ChEBI" id="CHEBI:61314"/>
        <dbReference type="EC" id="3.6.1.66"/>
    </reaction>
</comment>
<dbReference type="GO" id="GO:0036222">
    <property type="term" value="F:XTP diphosphatase activity"/>
    <property type="evidence" value="ECO:0007669"/>
    <property type="project" value="UniProtKB-UniRule"/>
</dbReference>
<keyword evidence="5 10" id="KW-0378">Hydrolase</keyword>
<dbReference type="GO" id="GO:0009117">
    <property type="term" value="P:nucleotide metabolic process"/>
    <property type="evidence" value="ECO:0007669"/>
    <property type="project" value="UniProtKB-KW"/>
</dbReference>
<protein>
    <recommendedName>
        <fullName evidence="10">dITP/XTP pyrophosphatase</fullName>
        <ecNumber evidence="10">3.6.1.66</ecNumber>
    </recommendedName>
    <alternativeName>
        <fullName evidence="10">Non-canonical purine NTP pyrophosphatase</fullName>
    </alternativeName>
    <alternativeName>
        <fullName evidence="10">Non-standard purine NTP pyrophosphatase</fullName>
    </alternativeName>
    <alternativeName>
        <fullName evidence="10">Nucleoside-triphosphate diphosphatase</fullName>
    </alternativeName>
    <alternativeName>
        <fullName evidence="10">Nucleoside-triphosphate pyrophosphatase</fullName>
        <shortName evidence="10">NTPase</shortName>
    </alternativeName>
</protein>
<comment type="catalytic activity">
    <reaction evidence="10">
        <text>ITP + H2O = IMP + diphosphate + H(+)</text>
        <dbReference type="Rhea" id="RHEA:29399"/>
        <dbReference type="ChEBI" id="CHEBI:15377"/>
        <dbReference type="ChEBI" id="CHEBI:15378"/>
        <dbReference type="ChEBI" id="CHEBI:33019"/>
        <dbReference type="ChEBI" id="CHEBI:58053"/>
        <dbReference type="ChEBI" id="CHEBI:61402"/>
        <dbReference type="EC" id="3.6.1.66"/>
    </reaction>
</comment>
<dbReference type="GO" id="GO:0005829">
    <property type="term" value="C:cytosol"/>
    <property type="evidence" value="ECO:0007669"/>
    <property type="project" value="TreeGrafter"/>
</dbReference>
<dbReference type="GO" id="GO:0036220">
    <property type="term" value="F:ITP diphosphatase activity"/>
    <property type="evidence" value="ECO:0007669"/>
    <property type="project" value="UniProtKB-UniRule"/>
</dbReference>
<comment type="similarity">
    <text evidence="1 10 11">Belongs to the HAM1 NTPase family.</text>
</comment>
<sequence>MKEVLIATKNAGKVGEFQELFAAYDIAVKSLLDFDEQITDIEETGATFAENAAIKAEAAMKHYQIPVIADDSGLEIDALDGAPGVYSARYAGKDKDDDKNMEKVLDELIDTPLEKRTARFVCAIAVARPNEDTFVKTGICEGSIALMSRGANGFGYDPIFIPKGSDRTMAEHTSEEKNSISHRHYAILQIEEWLKDQS</sequence>
<dbReference type="EC" id="3.6.1.66" evidence="10"/>
<keyword evidence="3 10" id="KW-0479">Metal-binding</keyword>
<evidence type="ECO:0000256" key="7">
    <source>
        <dbReference type="ARBA" id="ARBA00023080"/>
    </source>
</evidence>
<dbReference type="Pfam" id="PF01725">
    <property type="entry name" value="Ham1p_like"/>
    <property type="match status" value="1"/>
</dbReference>
<dbReference type="SUPFAM" id="SSF52972">
    <property type="entry name" value="ITPase-like"/>
    <property type="match status" value="1"/>
</dbReference>
<dbReference type="CDD" id="cd00515">
    <property type="entry name" value="HAM1"/>
    <property type="match status" value="1"/>
</dbReference>
<dbReference type="InterPro" id="IPR020922">
    <property type="entry name" value="dITP/XTP_pyrophosphatase"/>
</dbReference>
<dbReference type="GO" id="GO:0009146">
    <property type="term" value="P:purine nucleoside triphosphate catabolic process"/>
    <property type="evidence" value="ECO:0007669"/>
    <property type="project" value="UniProtKB-UniRule"/>
</dbReference>
<feature type="binding site" evidence="10">
    <location>
        <position position="177"/>
    </location>
    <ligand>
        <name>substrate</name>
    </ligand>
</feature>
<organism evidence="12 13">
    <name type="scientific">Halobacillus alkaliphilus</name>
    <dbReference type="NCBI Taxonomy" id="396056"/>
    <lineage>
        <taxon>Bacteria</taxon>
        <taxon>Bacillati</taxon>
        <taxon>Bacillota</taxon>
        <taxon>Bacilli</taxon>
        <taxon>Bacillales</taxon>
        <taxon>Bacillaceae</taxon>
        <taxon>Halobacillus</taxon>
    </lineage>
</organism>
<evidence type="ECO:0000256" key="6">
    <source>
        <dbReference type="ARBA" id="ARBA00022842"/>
    </source>
</evidence>
<name>A0A1I2QYW9_9BACI</name>
<evidence type="ECO:0000256" key="1">
    <source>
        <dbReference type="ARBA" id="ARBA00008023"/>
    </source>
</evidence>
<dbReference type="NCBIfam" id="TIGR00042">
    <property type="entry name" value="RdgB/HAM1 family non-canonical purine NTP pyrophosphatase"/>
    <property type="match status" value="1"/>
</dbReference>
<dbReference type="Gene3D" id="3.90.950.10">
    <property type="match status" value="1"/>
</dbReference>
<dbReference type="InterPro" id="IPR029001">
    <property type="entry name" value="ITPase-like_fam"/>
</dbReference>
<keyword evidence="6 10" id="KW-0460">Magnesium</keyword>
<feature type="active site" description="Proton acceptor" evidence="10">
    <location>
        <position position="71"/>
    </location>
</feature>
<evidence type="ECO:0000313" key="12">
    <source>
        <dbReference type="EMBL" id="SFG33685.1"/>
    </source>
</evidence>
<feature type="binding site" evidence="10">
    <location>
        <position position="71"/>
    </location>
    <ligand>
        <name>Mg(2+)</name>
        <dbReference type="ChEBI" id="CHEBI:18420"/>
    </ligand>
</feature>
<comment type="catalytic activity">
    <reaction evidence="8 10">
        <text>dITP + H2O = dIMP + diphosphate + H(+)</text>
        <dbReference type="Rhea" id="RHEA:28342"/>
        <dbReference type="ChEBI" id="CHEBI:15377"/>
        <dbReference type="ChEBI" id="CHEBI:15378"/>
        <dbReference type="ChEBI" id="CHEBI:33019"/>
        <dbReference type="ChEBI" id="CHEBI:61194"/>
        <dbReference type="ChEBI" id="CHEBI:61382"/>
        <dbReference type="EC" id="3.6.1.66"/>
    </reaction>
</comment>
<dbReference type="GO" id="GO:0017111">
    <property type="term" value="F:ribonucleoside triphosphate phosphatase activity"/>
    <property type="evidence" value="ECO:0007669"/>
    <property type="project" value="InterPro"/>
</dbReference>
<evidence type="ECO:0000256" key="10">
    <source>
        <dbReference type="HAMAP-Rule" id="MF_01405"/>
    </source>
</evidence>
<comment type="function">
    <text evidence="10">Pyrophosphatase that catalyzes the hydrolysis of nucleoside triphosphates to their monophosphate derivatives, with a high preference for the non-canonical purine nucleotides XTP (xanthosine triphosphate), dITP (deoxyinosine triphosphate) and ITP. Seems to function as a house-cleaning enzyme that removes non-canonical purine nucleotides from the nucleotide pool, thus preventing their incorporation into DNA/RNA and avoiding chromosomal lesions.</text>
</comment>
<dbReference type="EMBL" id="FOOG01000036">
    <property type="protein sequence ID" value="SFG33685.1"/>
    <property type="molecule type" value="Genomic_DNA"/>
</dbReference>
<feature type="binding site" evidence="10">
    <location>
        <begin position="8"/>
        <end position="13"/>
    </location>
    <ligand>
        <name>substrate</name>
    </ligand>
</feature>
<feature type="binding site" evidence="10">
    <location>
        <begin position="182"/>
        <end position="183"/>
    </location>
    <ligand>
        <name>substrate</name>
    </ligand>
</feature>
<dbReference type="NCBIfam" id="NF011397">
    <property type="entry name" value="PRK14822.1"/>
    <property type="match status" value="1"/>
</dbReference>
<accession>A0A1I2QYW9</accession>
<dbReference type="GO" id="GO:0035870">
    <property type="term" value="F:dITP diphosphatase activity"/>
    <property type="evidence" value="ECO:0007669"/>
    <property type="project" value="UniProtKB-UniRule"/>
</dbReference>
<gene>
    <name evidence="12" type="ORF">SAMN05216353_1364</name>
</gene>
<evidence type="ECO:0000256" key="11">
    <source>
        <dbReference type="RuleBase" id="RU003781"/>
    </source>
</evidence>
<dbReference type="HAMAP" id="MF_01405">
    <property type="entry name" value="Non_canon_purine_NTPase"/>
    <property type="match status" value="1"/>
</dbReference>
<dbReference type="InterPro" id="IPR002637">
    <property type="entry name" value="RdgB/HAM1"/>
</dbReference>
<dbReference type="GO" id="GO:0046872">
    <property type="term" value="F:metal ion binding"/>
    <property type="evidence" value="ECO:0007669"/>
    <property type="project" value="UniProtKB-KW"/>
</dbReference>
<dbReference type="PANTHER" id="PTHR11067:SF9">
    <property type="entry name" value="INOSINE TRIPHOSPHATE PYROPHOSPHATASE"/>
    <property type="match status" value="1"/>
</dbReference>
<evidence type="ECO:0000256" key="3">
    <source>
        <dbReference type="ARBA" id="ARBA00022723"/>
    </source>
</evidence>
<keyword evidence="7 10" id="KW-0546">Nucleotide metabolism</keyword>
<dbReference type="PANTHER" id="PTHR11067">
    <property type="entry name" value="INOSINE TRIPHOSPHATE PYROPHOSPHATASE/HAM1 PROTEIN"/>
    <property type="match status" value="1"/>
</dbReference>
<evidence type="ECO:0000313" key="13">
    <source>
        <dbReference type="Proteomes" id="UP000198897"/>
    </source>
</evidence>
<dbReference type="RefSeq" id="WP_089753436.1">
    <property type="nucleotide sequence ID" value="NZ_FOOG01000036.1"/>
</dbReference>
<feature type="binding site" evidence="10">
    <location>
        <position position="42"/>
    </location>
    <ligand>
        <name>Mg(2+)</name>
        <dbReference type="ChEBI" id="CHEBI:18420"/>
    </ligand>
</feature>
<keyword evidence="4 10" id="KW-0547">Nucleotide-binding</keyword>
<dbReference type="OrthoDB" id="9807456at2"/>
<evidence type="ECO:0000256" key="9">
    <source>
        <dbReference type="ARBA" id="ARBA00052017"/>
    </source>
</evidence>
<comment type="cofactor">
    <cofactor evidence="10">
        <name>Mg(2+)</name>
        <dbReference type="ChEBI" id="CHEBI:18420"/>
    </cofactor>
    <text evidence="10">Binds 1 Mg(2+) ion per subunit.</text>
</comment>
<evidence type="ECO:0000256" key="4">
    <source>
        <dbReference type="ARBA" id="ARBA00022741"/>
    </source>
</evidence>
<evidence type="ECO:0000256" key="2">
    <source>
        <dbReference type="ARBA" id="ARBA00011738"/>
    </source>
</evidence>
<feature type="binding site" evidence="10">
    <location>
        <begin position="154"/>
        <end position="157"/>
    </location>
    <ligand>
        <name>substrate</name>
    </ligand>
</feature>
<dbReference type="GO" id="GO:0000166">
    <property type="term" value="F:nucleotide binding"/>
    <property type="evidence" value="ECO:0007669"/>
    <property type="project" value="UniProtKB-KW"/>
</dbReference>
<evidence type="ECO:0000256" key="8">
    <source>
        <dbReference type="ARBA" id="ARBA00051875"/>
    </source>
</evidence>
<dbReference type="FunFam" id="3.90.950.10:FF:000001">
    <property type="entry name" value="dITP/XTP pyrophosphatase"/>
    <property type="match status" value="1"/>
</dbReference>
<comment type="subunit">
    <text evidence="2 10">Homodimer.</text>
</comment>
<dbReference type="Proteomes" id="UP000198897">
    <property type="component" value="Unassembled WGS sequence"/>
</dbReference>
<reference evidence="13" key="1">
    <citation type="submission" date="2016-10" db="EMBL/GenBank/DDBJ databases">
        <authorList>
            <person name="Varghese N."/>
            <person name="Submissions S."/>
        </authorList>
    </citation>
    <scope>NUCLEOTIDE SEQUENCE [LARGE SCALE GENOMIC DNA]</scope>
    <source>
        <strain evidence="13">FP5</strain>
    </source>
</reference>
<proteinExistence type="inferred from homology"/>
<dbReference type="AlphaFoldDB" id="A0A1I2QYW9"/>
<feature type="binding site" evidence="10">
    <location>
        <position position="72"/>
    </location>
    <ligand>
        <name>substrate</name>
    </ligand>
</feature>
<evidence type="ECO:0000256" key="5">
    <source>
        <dbReference type="ARBA" id="ARBA00022801"/>
    </source>
</evidence>